<accession>A0A5N5T4K2</accession>
<feature type="domain" description="PCI" evidence="7">
    <location>
        <begin position="693"/>
        <end position="869"/>
    </location>
</feature>
<keyword evidence="6" id="KW-0812">Transmembrane</keyword>
<gene>
    <name evidence="8" type="ORF">Anas_03356</name>
</gene>
<dbReference type="Pfam" id="PF01399">
    <property type="entry name" value="PCI"/>
    <property type="match status" value="1"/>
</dbReference>
<comment type="similarity">
    <text evidence="4">Belongs to the eIF-3 subunit C family.</text>
</comment>
<dbReference type="EMBL" id="SEYY01011670">
    <property type="protein sequence ID" value="KAB7501117.1"/>
    <property type="molecule type" value="Genomic_DNA"/>
</dbReference>
<keyword evidence="6" id="KW-1133">Transmembrane helix</keyword>
<dbReference type="Pfam" id="PF26569">
    <property type="entry name" value="EIF3CL_C"/>
    <property type="match status" value="1"/>
</dbReference>
<feature type="region of interest" description="Disordered" evidence="5">
    <location>
        <begin position="306"/>
        <end position="348"/>
    </location>
</feature>
<dbReference type="GO" id="GO:0031369">
    <property type="term" value="F:translation initiation factor binding"/>
    <property type="evidence" value="ECO:0007669"/>
    <property type="project" value="InterPro"/>
</dbReference>
<comment type="subcellular location">
    <subcellularLocation>
        <location evidence="4">Cytoplasm</location>
    </subcellularLocation>
</comment>
<keyword evidence="3 4" id="KW-0648">Protein biosynthesis</keyword>
<feature type="compositionally biased region" description="Basic and acidic residues" evidence="5">
    <location>
        <begin position="243"/>
        <end position="258"/>
    </location>
</feature>
<feature type="region of interest" description="Disordered" evidence="5">
    <location>
        <begin position="211"/>
        <end position="291"/>
    </location>
</feature>
<keyword evidence="1 4" id="KW-0963">Cytoplasm</keyword>
<feature type="compositionally biased region" description="Acidic residues" evidence="5">
    <location>
        <begin position="259"/>
        <end position="276"/>
    </location>
</feature>
<feature type="region of interest" description="Disordered" evidence="5">
    <location>
        <begin position="1"/>
        <end position="37"/>
    </location>
</feature>
<sequence length="1013" mass="117878">MSSRFFMSDSESESSSDSEEYNKEPVGISAFTFSDEEEDQKRIVRSAKEKRYEELNNIIKNIKNYKKNRDMSSLLTSNIYKSLCIFCSCLSFEDLCKAYQKALNVVKKEEGGKIPGFFLRCLVDLEDYINQVWEDKDGRFGSSHILFFLELLLVSCVGFKCVYVVIDLFLFIFNRKNMSKNNAKSLTTLRQKLRKYTRDFEEEIRLFRENPDAEDSDVEKDEVDEDDDDSVMDDDEPLGPAAFKKEPSIPKEEKKVVESESDLDSDESDWPSDSDETSSSSEDDRKIEGRTRETFLKKKVDDLEGEKTKKEKIRDKRKTKKEKGESDDDTKDGWQSVSKKAAIPREKPKMFGKDDEVTIPAVVKKLSEIMAARGKKGTDRKEQIELLHELFNIAKENTLGLPVQIKIQFNLIMSIYDYNPSVSDPMKVDFWEKILVKIDELLDMLAITPELAIGEHITEESESLEKPPYRVRGCVLTIVERMDEEFIKLLKACDAHSNEYVVRLRDEIQTCKIIDKLLQYEEEHGMPSDICRIYLRKIEHLYYKYDKKAAKQVKGELPEAEVTSLNEMDRLCKYIFVRDNTDRLRTRAVLCHIYHMSLHDKWYEARDLMLMAHLQETIQHSDLPTQILYNRTMVQLGLCAFRHGNVKEAHNALLDIQSGGRAKELLAQGLLPQRQYERTTEQEKQEKQRQIPFHQHINLEMLECVYLVSAMLIEIPYMAAHEFDARRRMISKSFHHQLKNSERQSLVGPPESMREHVVAASKAMRNGNWNLCRSLLLNDKMNAKVWDLFHEAEKVRLMLGRKIQEESLRTYLFTYSHVYDSISLVTLSEMFELPYGTVHAIISKLIINEEIMASLDEPTSCLVMHRTEPSSLQSLSLQLADKLYNLVENNERILDQKPFFSRGMQLLRRNLKSDCCSREAVTVIVRRPSGMKGERDEKTEETESEKGISLWDTKQLLYAGSLSFLFVYLPKSKSLRKCWGPSGDVIQAGPKRLKNFVYIFFFNEMLRSIWYLI</sequence>
<dbReference type="GO" id="GO:0005852">
    <property type="term" value="C:eukaryotic translation initiation factor 3 complex"/>
    <property type="evidence" value="ECO:0007669"/>
    <property type="project" value="UniProtKB-UniRule"/>
</dbReference>
<keyword evidence="6" id="KW-0472">Membrane</keyword>
<protein>
    <recommendedName>
        <fullName evidence="4">Eukaryotic translation initiation factor 3 subunit C</fullName>
        <shortName evidence="4">eIF3c</shortName>
    </recommendedName>
    <alternativeName>
        <fullName evidence="4">Eukaryotic translation initiation factor 3 subunit 8</fullName>
    </alternativeName>
</protein>
<feature type="compositionally biased region" description="Acidic residues" evidence="5">
    <location>
        <begin position="10"/>
        <end position="19"/>
    </location>
</feature>
<dbReference type="PROSITE" id="PS50250">
    <property type="entry name" value="PCI"/>
    <property type="match status" value="1"/>
</dbReference>
<dbReference type="OrthoDB" id="29647at2759"/>
<feature type="transmembrane region" description="Helical" evidence="6">
    <location>
        <begin position="145"/>
        <end position="173"/>
    </location>
</feature>
<evidence type="ECO:0000256" key="3">
    <source>
        <dbReference type="ARBA" id="ARBA00022917"/>
    </source>
</evidence>
<evidence type="ECO:0000256" key="1">
    <source>
        <dbReference type="ARBA" id="ARBA00022490"/>
    </source>
</evidence>
<dbReference type="GO" id="GO:0016282">
    <property type="term" value="C:eukaryotic 43S preinitiation complex"/>
    <property type="evidence" value="ECO:0007669"/>
    <property type="project" value="UniProtKB-UniRule"/>
</dbReference>
<evidence type="ECO:0000313" key="8">
    <source>
        <dbReference type="EMBL" id="KAB7501117.1"/>
    </source>
</evidence>
<dbReference type="HAMAP" id="MF_03002">
    <property type="entry name" value="eIF3c"/>
    <property type="match status" value="1"/>
</dbReference>
<dbReference type="InterPro" id="IPR058999">
    <property type="entry name" value="EIF3CL_C"/>
</dbReference>
<evidence type="ECO:0000256" key="2">
    <source>
        <dbReference type="ARBA" id="ARBA00022540"/>
    </source>
</evidence>
<organism evidence="8 9">
    <name type="scientific">Armadillidium nasatum</name>
    <dbReference type="NCBI Taxonomy" id="96803"/>
    <lineage>
        <taxon>Eukaryota</taxon>
        <taxon>Metazoa</taxon>
        <taxon>Ecdysozoa</taxon>
        <taxon>Arthropoda</taxon>
        <taxon>Crustacea</taxon>
        <taxon>Multicrustacea</taxon>
        <taxon>Malacostraca</taxon>
        <taxon>Eumalacostraca</taxon>
        <taxon>Peracarida</taxon>
        <taxon>Isopoda</taxon>
        <taxon>Oniscidea</taxon>
        <taxon>Crinocheta</taxon>
        <taxon>Armadillidiidae</taxon>
        <taxon>Armadillidium</taxon>
    </lineage>
</organism>
<dbReference type="GO" id="GO:0003723">
    <property type="term" value="F:RNA binding"/>
    <property type="evidence" value="ECO:0007669"/>
    <property type="project" value="InterPro"/>
</dbReference>
<dbReference type="InterPro" id="IPR008905">
    <property type="entry name" value="EIF3C_N_dom"/>
</dbReference>
<dbReference type="Proteomes" id="UP000326759">
    <property type="component" value="Unassembled WGS sequence"/>
</dbReference>
<comment type="subunit">
    <text evidence="4">Component of the eukaryotic translation initiation factor 3 (eIF-3) complex.</text>
</comment>
<evidence type="ECO:0000256" key="4">
    <source>
        <dbReference type="HAMAP-Rule" id="MF_03002"/>
    </source>
</evidence>
<evidence type="ECO:0000256" key="6">
    <source>
        <dbReference type="SAM" id="Phobius"/>
    </source>
</evidence>
<evidence type="ECO:0000313" key="9">
    <source>
        <dbReference type="Proteomes" id="UP000326759"/>
    </source>
</evidence>
<reference evidence="8 9" key="1">
    <citation type="journal article" date="2019" name="PLoS Biol.">
        <title>Sex chromosomes control vertical transmission of feminizing Wolbachia symbionts in an isopod.</title>
        <authorList>
            <person name="Becking T."/>
            <person name="Chebbi M.A."/>
            <person name="Giraud I."/>
            <person name="Moumen B."/>
            <person name="Laverre T."/>
            <person name="Caubet Y."/>
            <person name="Peccoud J."/>
            <person name="Gilbert C."/>
            <person name="Cordaux R."/>
        </authorList>
    </citation>
    <scope>NUCLEOTIDE SEQUENCE [LARGE SCALE GENOMIC DNA]</scope>
    <source>
        <strain evidence="8">ANa2</strain>
        <tissue evidence="8">Whole body excluding digestive tract and cuticle</tissue>
    </source>
</reference>
<dbReference type="Pfam" id="PF05470">
    <property type="entry name" value="eIF-3c_N"/>
    <property type="match status" value="2"/>
</dbReference>
<keyword evidence="2 4" id="KW-0396">Initiation factor</keyword>
<evidence type="ECO:0000256" key="5">
    <source>
        <dbReference type="SAM" id="MobiDB-lite"/>
    </source>
</evidence>
<keyword evidence="9" id="KW-1185">Reference proteome</keyword>
<dbReference type="PANTHER" id="PTHR13937">
    <property type="entry name" value="EUKARYOTIC TRANSLATION INITATION FACTOR 3, SUBUNIT 8 EIF3S8 -RELATED"/>
    <property type="match status" value="1"/>
</dbReference>
<dbReference type="GO" id="GO:0001732">
    <property type="term" value="P:formation of cytoplasmic translation initiation complex"/>
    <property type="evidence" value="ECO:0007669"/>
    <property type="project" value="UniProtKB-UniRule"/>
</dbReference>
<name>A0A5N5T4K2_9CRUS</name>
<evidence type="ECO:0000259" key="7">
    <source>
        <dbReference type="PROSITE" id="PS50250"/>
    </source>
</evidence>
<dbReference type="GO" id="GO:0003743">
    <property type="term" value="F:translation initiation factor activity"/>
    <property type="evidence" value="ECO:0007669"/>
    <property type="project" value="UniProtKB-UniRule"/>
</dbReference>
<dbReference type="PANTHER" id="PTHR13937:SF0">
    <property type="entry name" value="EUKARYOTIC TRANSLATION INITIATION FACTOR 3 SUBUNIT C-RELATED"/>
    <property type="match status" value="1"/>
</dbReference>
<proteinExistence type="inferred from homology"/>
<dbReference type="InterPro" id="IPR036390">
    <property type="entry name" value="WH_DNA-bd_sf"/>
</dbReference>
<dbReference type="AlphaFoldDB" id="A0A5N5T4K2"/>
<dbReference type="InterPro" id="IPR027516">
    <property type="entry name" value="EIF3C"/>
</dbReference>
<feature type="compositionally biased region" description="Acidic residues" evidence="5">
    <location>
        <begin position="212"/>
        <end position="237"/>
    </location>
</feature>
<dbReference type="SUPFAM" id="SSF46785">
    <property type="entry name" value="Winged helix' DNA-binding domain"/>
    <property type="match status" value="1"/>
</dbReference>
<dbReference type="SMART" id="SM00088">
    <property type="entry name" value="PINT"/>
    <property type="match status" value="1"/>
</dbReference>
<comment type="caution">
    <text evidence="8">The sequence shown here is derived from an EMBL/GenBank/DDBJ whole genome shotgun (WGS) entry which is preliminary data.</text>
</comment>
<feature type="compositionally biased region" description="Basic and acidic residues" evidence="5">
    <location>
        <begin position="282"/>
        <end position="291"/>
    </location>
</feature>
<dbReference type="GO" id="GO:0033290">
    <property type="term" value="C:eukaryotic 48S preinitiation complex"/>
    <property type="evidence" value="ECO:0007669"/>
    <property type="project" value="UniProtKB-UniRule"/>
</dbReference>
<comment type="function">
    <text evidence="4">Component of the eukaryotic translation initiation factor 3 (eIF-3) complex, which is involved in protein synthesis of a specialized repertoire of mRNAs and, together with other initiation factors, stimulates binding of mRNA and methionyl-tRNAi to the 40S ribosome. The eIF-3 complex specifically targets and initiates translation of a subset of mRNAs involved in cell proliferation.</text>
</comment>
<dbReference type="InterPro" id="IPR000717">
    <property type="entry name" value="PCI_dom"/>
</dbReference>